<gene>
    <name evidence="1" type="ORF">R3P38DRAFT_2796704</name>
</gene>
<dbReference type="AlphaFoldDB" id="A0AAW0A4Y4"/>
<organism evidence="1 2">
    <name type="scientific">Favolaschia claudopus</name>
    <dbReference type="NCBI Taxonomy" id="2862362"/>
    <lineage>
        <taxon>Eukaryota</taxon>
        <taxon>Fungi</taxon>
        <taxon>Dikarya</taxon>
        <taxon>Basidiomycota</taxon>
        <taxon>Agaricomycotina</taxon>
        <taxon>Agaricomycetes</taxon>
        <taxon>Agaricomycetidae</taxon>
        <taxon>Agaricales</taxon>
        <taxon>Marasmiineae</taxon>
        <taxon>Mycenaceae</taxon>
        <taxon>Favolaschia</taxon>
    </lineage>
</organism>
<dbReference type="Proteomes" id="UP001362999">
    <property type="component" value="Unassembled WGS sequence"/>
</dbReference>
<accession>A0AAW0A4Y4</accession>
<evidence type="ECO:0000313" key="2">
    <source>
        <dbReference type="Proteomes" id="UP001362999"/>
    </source>
</evidence>
<reference evidence="1 2" key="1">
    <citation type="journal article" date="2024" name="J Genomics">
        <title>Draft genome sequencing and assembly of Favolaschia claudopus CIRM-BRFM 2984 isolated from oak limbs.</title>
        <authorList>
            <person name="Navarro D."/>
            <person name="Drula E."/>
            <person name="Chaduli D."/>
            <person name="Cazenave R."/>
            <person name="Ahrendt S."/>
            <person name="Wang J."/>
            <person name="Lipzen A."/>
            <person name="Daum C."/>
            <person name="Barry K."/>
            <person name="Grigoriev I.V."/>
            <person name="Favel A."/>
            <person name="Rosso M.N."/>
            <person name="Martin F."/>
        </authorList>
    </citation>
    <scope>NUCLEOTIDE SEQUENCE [LARGE SCALE GENOMIC DNA]</scope>
    <source>
        <strain evidence="1 2">CIRM-BRFM 2984</strain>
    </source>
</reference>
<name>A0AAW0A4Y4_9AGAR</name>
<proteinExistence type="predicted"/>
<keyword evidence="2" id="KW-1185">Reference proteome</keyword>
<sequence>MTDDVYLLSALFSAALTRWAALGRDHNEERSTAGFRNRCFEFLIRACSASAFAEVEESQVRDRSRLLRENFYAECGANLLELCVWCDQMWCTLKQWLQAGNYKRGMNQNTTSNALMPRVTEDV</sequence>
<comment type="caution">
    <text evidence="1">The sequence shown here is derived from an EMBL/GenBank/DDBJ whole genome shotgun (WGS) entry which is preliminary data.</text>
</comment>
<protein>
    <submittedName>
        <fullName evidence="1">Uncharacterized protein</fullName>
    </submittedName>
</protein>
<evidence type="ECO:0000313" key="1">
    <source>
        <dbReference type="EMBL" id="KAK7000897.1"/>
    </source>
</evidence>
<dbReference type="EMBL" id="JAWWNJ010000086">
    <property type="protein sequence ID" value="KAK7000897.1"/>
    <property type="molecule type" value="Genomic_DNA"/>
</dbReference>